<organism evidence="1 2">
    <name type="scientific">Catharanthus roseus</name>
    <name type="common">Madagascar periwinkle</name>
    <name type="synonym">Vinca rosea</name>
    <dbReference type="NCBI Taxonomy" id="4058"/>
    <lineage>
        <taxon>Eukaryota</taxon>
        <taxon>Viridiplantae</taxon>
        <taxon>Streptophyta</taxon>
        <taxon>Embryophyta</taxon>
        <taxon>Tracheophyta</taxon>
        <taxon>Spermatophyta</taxon>
        <taxon>Magnoliopsida</taxon>
        <taxon>eudicotyledons</taxon>
        <taxon>Gunneridae</taxon>
        <taxon>Pentapetalae</taxon>
        <taxon>asterids</taxon>
        <taxon>lamiids</taxon>
        <taxon>Gentianales</taxon>
        <taxon>Apocynaceae</taxon>
        <taxon>Rauvolfioideae</taxon>
        <taxon>Vinceae</taxon>
        <taxon>Catharanthinae</taxon>
        <taxon>Catharanthus</taxon>
    </lineage>
</organism>
<comment type="caution">
    <text evidence="1">The sequence shown here is derived from an EMBL/GenBank/DDBJ whole genome shotgun (WGS) entry which is preliminary data.</text>
</comment>
<evidence type="ECO:0000313" key="1">
    <source>
        <dbReference type="EMBL" id="KAI5667463.1"/>
    </source>
</evidence>
<evidence type="ECO:0000313" key="2">
    <source>
        <dbReference type="Proteomes" id="UP001060085"/>
    </source>
</evidence>
<proteinExistence type="predicted"/>
<gene>
    <name evidence="1" type="ORF">M9H77_17316</name>
</gene>
<dbReference type="Proteomes" id="UP001060085">
    <property type="component" value="Linkage Group LG04"/>
</dbReference>
<dbReference type="EMBL" id="CM044704">
    <property type="protein sequence ID" value="KAI5667463.1"/>
    <property type="molecule type" value="Genomic_DNA"/>
</dbReference>
<protein>
    <submittedName>
        <fullName evidence="1">Uncharacterized protein</fullName>
    </submittedName>
</protein>
<keyword evidence="2" id="KW-1185">Reference proteome</keyword>
<name>A0ACC0B4M1_CATRO</name>
<accession>A0ACC0B4M1</accession>
<sequence length="273" mass="30988">MKELFVSLGCQVGVPKEQATQEWLISKSAFEEESFHGQDSRMNLFKGGADDMNWESQEVKDLLNGLSTSARLKKLKTLENYGMIIYMMEALKSKVDEFEDQRKHPKLFTITYPTADSRVAPTVTSRLLSGGALRSPTYCARCSIGVWKLQILIEVLHEEVATIEEAKDIIKLPLNDPLGSLRTYEMNLDVESKGKGIALKTEHLSSNATLYSEEEVMMLAQDFGKFLRRTGKASKTQGRFRTDNRDRKSSHKFKSEESTMRRKFDTGQKGKDI</sequence>
<reference evidence="2" key="1">
    <citation type="journal article" date="2023" name="Nat. Plants">
        <title>Single-cell RNA sequencing provides a high-resolution roadmap for understanding the multicellular compartmentation of specialized metabolism.</title>
        <authorList>
            <person name="Sun S."/>
            <person name="Shen X."/>
            <person name="Li Y."/>
            <person name="Li Y."/>
            <person name="Wang S."/>
            <person name="Li R."/>
            <person name="Zhang H."/>
            <person name="Shen G."/>
            <person name="Guo B."/>
            <person name="Wei J."/>
            <person name="Xu J."/>
            <person name="St-Pierre B."/>
            <person name="Chen S."/>
            <person name="Sun C."/>
        </authorList>
    </citation>
    <scope>NUCLEOTIDE SEQUENCE [LARGE SCALE GENOMIC DNA]</scope>
</reference>